<organism evidence="1 2">
    <name type="scientific">Entomophthora muscae</name>
    <dbReference type="NCBI Taxonomy" id="34485"/>
    <lineage>
        <taxon>Eukaryota</taxon>
        <taxon>Fungi</taxon>
        <taxon>Fungi incertae sedis</taxon>
        <taxon>Zoopagomycota</taxon>
        <taxon>Entomophthoromycotina</taxon>
        <taxon>Entomophthoromycetes</taxon>
        <taxon>Entomophthorales</taxon>
        <taxon>Entomophthoraceae</taxon>
        <taxon>Entomophthora</taxon>
    </lineage>
</organism>
<evidence type="ECO:0000313" key="2">
    <source>
        <dbReference type="Proteomes" id="UP001165960"/>
    </source>
</evidence>
<proteinExistence type="predicted"/>
<dbReference type="Proteomes" id="UP001165960">
    <property type="component" value="Unassembled WGS sequence"/>
</dbReference>
<comment type="caution">
    <text evidence="1">The sequence shown here is derived from an EMBL/GenBank/DDBJ whole genome shotgun (WGS) entry which is preliminary data.</text>
</comment>
<name>A0ACC2UHF0_9FUNG</name>
<reference evidence="1" key="1">
    <citation type="submission" date="2022-04" db="EMBL/GenBank/DDBJ databases">
        <title>Genome of the entomopathogenic fungus Entomophthora muscae.</title>
        <authorList>
            <person name="Elya C."/>
            <person name="Lovett B.R."/>
            <person name="Lee E."/>
            <person name="Macias A.M."/>
            <person name="Hajek A.E."/>
            <person name="De Bivort B.L."/>
            <person name="Kasson M.T."/>
            <person name="De Fine Licht H.H."/>
            <person name="Stajich J.E."/>
        </authorList>
    </citation>
    <scope>NUCLEOTIDE SEQUENCE</scope>
    <source>
        <strain evidence="1">Berkeley</strain>
    </source>
</reference>
<protein>
    <submittedName>
        <fullName evidence="1">Uncharacterized protein</fullName>
    </submittedName>
</protein>
<dbReference type="EMBL" id="QTSX02000729">
    <property type="protein sequence ID" value="KAJ9086187.1"/>
    <property type="molecule type" value="Genomic_DNA"/>
</dbReference>
<sequence length="231" mass="26237">MELTYFFLASIVAKTHIVLPQANQITANLFHSKKLTCLGARYRQHLVLTAASCIHLPIAEYLVVIKTNRSLEFSAIHQVIPHPLRSDYHAMYDIAILKTKGFRSPDPGLNLMQQEAEILNQGVFLFGWYQPSGSWNHYVAPRRISVKLDKLESCQDTTLMMVIPYVVLCGHTLTQPHLSFTRPPGSPLLQYRGDDLILVGISARRLTSKTSHILFSNIAMVNSWIYKDLYL</sequence>
<accession>A0ACC2UHF0</accession>
<gene>
    <name evidence="1" type="ORF">DSO57_1006698</name>
</gene>
<evidence type="ECO:0000313" key="1">
    <source>
        <dbReference type="EMBL" id="KAJ9086187.1"/>
    </source>
</evidence>
<keyword evidence="2" id="KW-1185">Reference proteome</keyword>